<dbReference type="AlphaFoldDB" id="A0A8B8AAJ4"/>
<organism evidence="2 3">
    <name type="scientific">Crassostrea virginica</name>
    <name type="common">Eastern oyster</name>
    <dbReference type="NCBI Taxonomy" id="6565"/>
    <lineage>
        <taxon>Eukaryota</taxon>
        <taxon>Metazoa</taxon>
        <taxon>Spiralia</taxon>
        <taxon>Lophotrochozoa</taxon>
        <taxon>Mollusca</taxon>
        <taxon>Bivalvia</taxon>
        <taxon>Autobranchia</taxon>
        <taxon>Pteriomorphia</taxon>
        <taxon>Ostreida</taxon>
        <taxon>Ostreoidea</taxon>
        <taxon>Ostreidae</taxon>
        <taxon>Crassostrea</taxon>
    </lineage>
</organism>
<keyword evidence="2" id="KW-1185">Reference proteome</keyword>
<dbReference type="GeneID" id="111100700"/>
<proteinExistence type="predicted"/>
<dbReference type="RefSeq" id="XP_022288491.1">
    <property type="nucleotide sequence ID" value="XM_022432783.1"/>
</dbReference>
<reference evidence="3" key="1">
    <citation type="submission" date="2025-08" db="UniProtKB">
        <authorList>
            <consortium name="RefSeq"/>
        </authorList>
    </citation>
    <scope>IDENTIFICATION</scope>
    <source>
        <tissue evidence="3">Whole sample</tissue>
    </source>
</reference>
<dbReference type="OrthoDB" id="6159196at2759"/>
<gene>
    <name evidence="3" type="primary">LOC111100700</name>
</gene>
<evidence type="ECO:0000313" key="2">
    <source>
        <dbReference type="Proteomes" id="UP000694844"/>
    </source>
</evidence>
<protein>
    <submittedName>
        <fullName evidence="3">Uncharacterized protein LOC111100700</fullName>
    </submittedName>
</protein>
<evidence type="ECO:0000256" key="1">
    <source>
        <dbReference type="SAM" id="MobiDB-lite"/>
    </source>
</evidence>
<feature type="region of interest" description="Disordered" evidence="1">
    <location>
        <begin position="1"/>
        <end position="74"/>
    </location>
</feature>
<dbReference type="Proteomes" id="UP000694844">
    <property type="component" value="Chromosome 6"/>
</dbReference>
<dbReference type="KEGG" id="cvn:111100700"/>
<name>A0A8B8AAJ4_CRAVI</name>
<sequence length="257" mass="29202">MEKVVEVGENLPEITFSKPSPRLDRKNKTPKVSTLQSDDVVEVGEDLPEITFSKPSPKLDRKNNTPKVSTLQSDDFHDEDFELPDLQNEHVPQTMSKSIPDLCASEESPCITENEVMDKEVENFFNVMEMKIKRREMADRAEIAFPTEGKDITIVYQHHGGMSFSRPFCLNDTMQSVFNFICQAVEPEILPPIFHLECPSPESCLSAHCRHKYELENAYGVNAAIIPSVLILKEGNYNMDDTITNYGNVFLVSYSYN</sequence>
<evidence type="ECO:0000313" key="3">
    <source>
        <dbReference type="RefSeq" id="XP_022288491.1"/>
    </source>
</evidence>
<feature type="compositionally biased region" description="Acidic residues" evidence="1">
    <location>
        <begin position="39"/>
        <end position="48"/>
    </location>
</feature>
<accession>A0A8B8AAJ4</accession>